<accession>A0ABT5XBK7</accession>
<dbReference type="RefSeq" id="WP_316967645.1">
    <property type="nucleotide sequence ID" value="NZ_JARFPK010000090.1"/>
</dbReference>
<dbReference type="InterPro" id="IPR027417">
    <property type="entry name" value="P-loop_NTPase"/>
</dbReference>
<evidence type="ECO:0008006" key="3">
    <source>
        <dbReference type="Google" id="ProtNLM"/>
    </source>
</evidence>
<evidence type="ECO:0000313" key="2">
    <source>
        <dbReference type="Proteomes" id="UP001220010"/>
    </source>
</evidence>
<organism evidence="1 2">
    <name type="scientific">Candidatus Methanocrinis natronophilus</name>
    <dbReference type="NCBI Taxonomy" id="3033396"/>
    <lineage>
        <taxon>Archaea</taxon>
        <taxon>Methanobacteriati</taxon>
        <taxon>Methanobacteriota</taxon>
        <taxon>Stenosarchaea group</taxon>
        <taxon>Methanomicrobia</taxon>
        <taxon>Methanotrichales</taxon>
        <taxon>Methanotrichaceae</taxon>
        <taxon>Methanocrinis</taxon>
    </lineage>
</organism>
<name>A0ABT5XBK7_9EURY</name>
<dbReference type="SUPFAM" id="SSF53795">
    <property type="entry name" value="PEP carboxykinase-like"/>
    <property type="match status" value="1"/>
</dbReference>
<protein>
    <recommendedName>
        <fullName evidence="3">ATP-binding cassette domain-containing protein</fullName>
    </recommendedName>
</protein>
<dbReference type="EMBL" id="JARFPK010000090">
    <property type="protein sequence ID" value="MDF0591927.1"/>
    <property type="molecule type" value="Genomic_DNA"/>
</dbReference>
<gene>
    <name evidence="1" type="ORF">P0O15_12240</name>
</gene>
<evidence type="ECO:0000313" key="1">
    <source>
        <dbReference type="EMBL" id="MDF0591927.1"/>
    </source>
</evidence>
<dbReference type="Proteomes" id="UP001220010">
    <property type="component" value="Unassembled WGS sequence"/>
</dbReference>
<keyword evidence="2" id="KW-1185">Reference proteome</keyword>
<reference evidence="1 2" key="1">
    <citation type="submission" date="2023-03" db="EMBL/GenBank/DDBJ databases">
        <title>WGS of Methanotrichaceae archaeon Mx.</title>
        <authorList>
            <person name="Sorokin D.Y."/>
            <person name="Merkel A.Y."/>
        </authorList>
    </citation>
    <scope>NUCLEOTIDE SEQUENCE [LARGE SCALE GENOMIC DNA]</scope>
    <source>
        <strain evidence="1 2">Mx</strain>
    </source>
</reference>
<comment type="caution">
    <text evidence="1">The sequence shown here is derived from an EMBL/GenBank/DDBJ whole genome shotgun (WGS) entry which is preliminary data.</text>
</comment>
<sequence length="34" mass="3609">MGPSGSGRSSLLNMIGLLDTPTSREIWLKGGTYI</sequence>
<dbReference type="Gene3D" id="3.40.50.300">
    <property type="entry name" value="P-loop containing nucleotide triphosphate hydrolases"/>
    <property type="match status" value="1"/>
</dbReference>
<proteinExistence type="predicted"/>